<name>A0A1D2VEX1_9ASCO</name>
<dbReference type="GeneID" id="30968619"/>
<gene>
    <name evidence="1" type="ORF">ASCRUDRAFT_8801</name>
</gene>
<dbReference type="Proteomes" id="UP000095038">
    <property type="component" value="Unassembled WGS sequence"/>
</dbReference>
<organism evidence="1 2">
    <name type="scientific">Ascoidea rubescens DSM 1968</name>
    <dbReference type="NCBI Taxonomy" id="1344418"/>
    <lineage>
        <taxon>Eukaryota</taxon>
        <taxon>Fungi</taxon>
        <taxon>Dikarya</taxon>
        <taxon>Ascomycota</taxon>
        <taxon>Saccharomycotina</taxon>
        <taxon>Saccharomycetes</taxon>
        <taxon>Ascoideaceae</taxon>
        <taxon>Ascoidea</taxon>
    </lineage>
</organism>
<keyword evidence="2" id="KW-1185">Reference proteome</keyword>
<protein>
    <submittedName>
        <fullName evidence="1">Uncharacterized protein</fullName>
    </submittedName>
</protein>
<dbReference type="AlphaFoldDB" id="A0A1D2VEX1"/>
<dbReference type="EMBL" id="KV454483">
    <property type="protein sequence ID" value="ODV60017.1"/>
    <property type="molecule type" value="Genomic_DNA"/>
</dbReference>
<accession>A0A1D2VEX1</accession>
<proteinExistence type="predicted"/>
<evidence type="ECO:0000313" key="2">
    <source>
        <dbReference type="Proteomes" id="UP000095038"/>
    </source>
</evidence>
<evidence type="ECO:0000313" key="1">
    <source>
        <dbReference type="EMBL" id="ODV60017.1"/>
    </source>
</evidence>
<reference evidence="2" key="1">
    <citation type="submission" date="2016-05" db="EMBL/GenBank/DDBJ databases">
        <title>Comparative genomics of biotechnologically important yeasts.</title>
        <authorList>
            <consortium name="DOE Joint Genome Institute"/>
            <person name="Riley R."/>
            <person name="Haridas S."/>
            <person name="Wolfe K.H."/>
            <person name="Lopes M.R."/>
            <person name="Hittinger C.T."/>
            <person name="Goker M."/>
            <person name="Salamov A."/>
            <person name="Wisecaver J."/>
            <person name="Long T.M."/>
            <person name="Aerts A.L."/>
            <person name="Barry K."/>
            <person name="Choi C."/>
            <person name="Clum A."/>
            <person name="Coughlan A.Y."/>
            <person name="Deshpande S."/>
            <person name="Douglass A.P."/>
            <person name="Hanson S.J."/>
            <person name="Klenk H.-P."/>
            <person name="Labutti K."/>
            <person name="Lapidus A."/>
            <person name="Lindquist E."/>
            <person name="Lipzen A."/>
            <person name="Meier-Kolthoff J.P."/>
            <person name="Ohm R.A."/>
            <person name="Otillar R.P."/>
            <person name="Pangilinan J."/>
            <person name="Peng Y."/>
            <person name="Rokas A."/>
            <person name="Rosa C.A."/>
            <person name="Scheuner C."/>
            <person name="Sibirny A.A."/>
            <person name="Slot J.C."/>
            <person name="Stielow J.B."/>
            <person name="Sun H."/>
            <person name="Kurtzman C.P."/>
            <person name="Blackwell M."/>
            <person name="Grigoriev I.V."/>
            <person name="Jeffries T.W."/>
        </authorList>
    </citation>
    <scope>NUCLEOTIDE SEQUENCE [LARGE SCALE GENOMIC DNA]</scope>
    <source>
        <strain evidence="2">DSM 1968</strain>
    </source>
</reference>
<dbReference type="InParanoid" id="A0A1D2VEX1"/>
<dbReference type="RefSeq" id="XP_020046324.1">
    <property type="nucleotide sequence ID" value="XM_020194983.1"/>
</dbReference>
<sequence>MALYKNSMQDIFYKSIYILHQAEHSSSSDKEFSHYIKVKKGAELNLLKKMKLFKNHLQSAKCNDNVVIYGGANIFDEADSNDEDVRDANHHFNIKKIQSFTNSKGNLSDHYV</sequence>